<evidence type="ECO:0000313" key="2">
    <source>
        <dbReference type="EMBL" id="CAG5117374.1"/>
    </source>
</evidence>
<evidence type="ECO:0000256" key="1">
    <source>
        <dbReference type="SAM" id="Phobius"/>
    </source>
</evidence>
<evidence type="ECO:0000313" key="3">
    <source>
        <dbReference type="Proteomes" id="UP000678393"/>
    </source>
</evidence>
<keyword evidence="3" id="KW-1185">Reference proteome</keyword>
<reference evidence="2" key="1">
    <citation type="submission" date="2021-04" db="EMBL/GenBank/DDBJ databases">
        <authorList>
            <consortium name="Molecular Ecology Group"/>
        </authorList>
    </citation>
    <scope>NUCLEOTIDE SEQUENCE</scope>
</reference>
<proteinExistence type="predicted"/>
<keyword evidence="1" id="KW-0472">Membrane</keyword>
<accession>A0A8S3YKT9</accession>
<dbReference type="OrthoDB" id="6101901at2759"/>
<name>A0A8S3YKT9_9EUPU</name>
<organism evidence="2 3">
    <name type="scientific">Candidula unifasciata</name>
    <dbReference type="NCBI Taxonomy" id="100452"/>
    <lineage>
        <taxon>Eukaryota</taxon>
        <taxon>Metazoa</taxon>
        <taxon>Spiralia</taxon>
        <taxon>Lophotrochozoa</taxon>
        <taxon>Mollusca</taxon>
        <taxon>Gastropoda</taxon>
        <taxon>Heterobranchia</taxon>
        <taxon>Euthyneura</taxon>
        <taxon>Panpulmonata</taxon>
        <taxon>Eupulmonata</taxon>
        <taxon>Stylommatophora</taxon>
        <taxon>Helicina</taxon>
        <taxon>Helicoidea</taxon>
        <taxon>Geomitridae</taxon>
        <taxon>Candidula</taxon>
    </lineage>
</organism>
<dbReference type="EMBL" id="CAJHNH020000394">
    <property type="protein sequence ID" value="CAG5117374.1"/>
    <property type="molecule type" value="Genomic_DNA"/>
</dbReference>
<dbReference type="Proteomes" id="UP000678393">
    <property type="component" value="Unassembled WGS sequence"/>
</dbReference>
<sequence length="119" mass="13216">MSDSSTALKLGTALLVFCLITEIAALYRQKRGFRQDAATRVAHGFGKRASLLPNDQLETLSNFLEDTSDVGSEVSVSKLERLLTRHPSLRRFLLKNYLTPDGDEEVASSEELSSRVVMK</sequence>
<feature type="transmembrane region" description="Helical" evidence="1">
    <location>
        <begin position="6"/>
        <end position="27"/>
    </location>
</feature>
<comment type="caution">
    <text evidence="2">The sequence shown here is derived from an EMBL/GenBank/DDBJ whole genome shotgun (WGS) entry which is preliminary data.</text>
</comment>
<keyword evidence="1" id="KW-0812">Transmembrane</keyword>
<gene>
    <name evidence="2" type="ORF">CUNI_LOCUS2932</name>
</gene>
<protein>
    <submittedName>
        <fullName evidence="2">Uncharacterized protein</fullName>
    </submittedName>
</protein>
<keyword evidence="1" id="KW-1133">Transmembrane helix</keyword>
<dbReference type="AlphaFoldDB" id="A0A8S3YKT9"/>